<keyword evidence="2" id="KW-1185">Reference proteome</keyword>
<accession>A0AAV5WX64</accession>
<proteinExistence type="predicted"/>
<dbReference type="AlphaFoldDB" id="A0AAV5WX64"/>
<gene>
    <name evidence="1" type="ORF">PFISCL1PPCAC_25491</name>
</gene>
<dbReference type="EMBL" id="BTSY01000006">
    <property type="protein sequence ID" value="GMT34194.1"/>
    <property type="molecule type" value="Genomic_DNA"/>
</dbReference>
<evidence type="ECO:0000313" key="1">
    <source>
        <dbReference type="EMBL" id="GMT34194.1"/>
    </source>
</evidence>
<dbReference type="Proteomes" id="UP001432322">
    <property type="component" value="Unassembled WGS sequence"/>
</dbReference>
<sequence>KPRTSSVSITFPQVVAILIVLRKWLPKIRANKETTAVAQTNDDNVNAVFGGGEERKKEEDRWDRFSGILHFTFDETGLPFYLWTSIVAAGCVYNLV</sequence>
<comment type="caution">
    <text evidence="1">The sequence shown here is derived from an EMBL/GenBank/DDBJ whole genome shotgun (WGS) entry which is preliminary data.</text>
</comment>
<organism evidence="1 2">
    <name type="scientific">Pristionchus fissidentatus</name>
    <dbReference type="NCBI Taxonomy" id="1538716"/>
    <lineage>
        <taxon>Eukaryota</taxon>
        <taxon>Metazoa</taxon>
        <taxon>Ecdysozoa</taxon>
        <taxon>Nematoda</taxon>
        <taxon>Chromadorea</taxon>
        <taxon>Rhabditida</taxon>
        <taxon>Rhabditina</taxon>
        <taxon>Diplogasteromorpha</taxon>
        <taxon>Diplogasteroidea</taxon>
        <taxon>Neodiplogasteridae</taxon>
        <taxon>Pristionchus</taxon>
    </lineage>
</organism>
<feature type="non-terminal residue" evidence="1">
    <location>
        <position position="96"/>
    </location>
</feature>
<reference evidence="1" key="1">
    <citation type="submission" date="2023-10" db="EMBL/GenBank/DDBJ databases">
        <title>Genome assembly of Pristionchus species.</title>
        <authorList>
            <person name="Yoshida K."/>
            <person name="Sommer R.J."/>
        </authorList>
    </citation>
    <scope>NUCLEOTIDE SEQUENCE</scope>
    <source>
        <strain evidence="1">RS5133</strain>
    </source>
</reference>
<evidence type="ECO:0000313" key="2">
    <source>
        <dbReference type="Proteomes" id="UP001432322"/>
    </source>
</evidence>
<name>A0AAV5WX64_9BILA</name>
<feature type="non-terminal residue" evidence="1">
    <location>
        <position position="1"/>
    </location>
</feature>
<protein>
    <submittedName>
        <fullName evidence="1">Uncharacterized protein</fullName>
    </submittedName>
</protein>